<keyword evidence="2" id="KW-1185">Reference proteome</keyword>
<name>A0A1Q6A5Y7_9SPHI</name>
<gene>
    <name evidence="1" type="ORF">RG47T_4907</name>
</gene>
<dbReference type="Proteomes" id="UP000186720">
    <property type="component" value="Unassembled WGS sequence"/>
</dbReference>
<accession>A0A1Q6A5Y7</accession>
<proteinExistence type="predicted"/>
<organism evidence="1 2">
    <name type="scientific">Mucilaginibacter polytrichastri</name>
    <dbReference type="NCBI Taxonomy" id="1302689"/>
    <lineage>
        <taxon>Bacteria</taxon>
        <taxon>Pseudomonadati</taxon>
        <taxon>Bacteroidota</taxon>
        <taxon>Sphingobacteriia</taxon>
        <taxon>Sphingobacteriales</taxon>
        <taxon>Sphingobacteriaceae</taxon>
        <taxon>Mucilaginibacter</taxon>
    </lineage>
</organism>
<reference evidence="1 2" key="1">
    <citation type="submission" date="2016-11" db="EMBL/GenBank/DDBJ databases">
        <title>Whole Genome Sequencing of Mucilaginibacter polytrichastri RG4-7(T) isolated from the moss sample.</title>
        <authorList>
            <person name="Li Y."/>
        </authorList>
    </citation>
    <scope>NUCLEOTIDE SEQUENCE [LARGE SCALE GENOMIC DNA]</scope>
    <source>
        <strain evidence="1 2">RG4-7</strain>
    </source>
</reference>
<evidence type="ECO:0000313" key="2">
    <source>
        <dbReference type="Proteomes" id="UP000186720"/>
    </source>
</evidence>
<evidence type="ECO:0000313" key="1">
    <source>
        <dbReference type="EMBL" id="OKS89423.1"/>
    </source>
</evidence>
<comment type="caution">
    <text evidence="1">The sequence shown here is derived from an EMBL/GenBank/DDBJ whole genome shotgun (WGS) entry which is preliminary data.</text>
</comment>
<protein>
    <submittedName>
        <fullName evidence="1">Uncharacterized protein</fullName>
    </submittedName>
</protein>
<dbReference type="EMBL" id="MPPL01000001">
    <property type="protein sequence ID" value="OKS89423.1"/>
    <property type="molecule type" value="Genomic_DNA"/>
</dbReference>
<sequence>MRHTKNRKKKKKNISKTMLHIAEVEMVNISKKAWEIKNPDGYRGYSIGL</sequence>
<dbReference type="AlphaFoldDB" id="A0A1Q6A5Y7"/>